<dbReference type="PANTHER" id="PTHR14435">
    <property type="entry name" value="ZINC FINGER PROTEIN 106"/>
    <property type="match status" value="1"/>
</dbReference>
<gene>
    <name evidence="2" type="primary">Dwil\GK12087</name>
    <name evidence="2" type="ORF">Dwil_GK12087</name>
</gene>
<feature type="compositionally biased region" description="Basic and acidic residues" evidence="1">
    <location>
        <begin position="107"/>
        <end position="120"/>
    </location>
</feature>
<keyword evidence="3" id="KW-1185">Reference proteome</keyword>
<organism evidence="2 3">
    <name type="scientific">Drosophila willistoni</name>
    <name type="common">Fruit fly</name>
    <dbReference type="NCBI Taxonomy" id="7260"/>
    <lineage>
        <taxon>Eukaryota</taxon>
        <taxon>Metazoa</taxon>
        <taxon>Ecdysozoa</taxon>
        <taxon>Arthropoda</taxon>
        <taxon>Hexapoda</taxon>
        <taxon>Insecta</taxon>
        <taxon>Pterygota</taxon>
        <taxon>Neoptera</taxon>
        <taxon>Endopterygota</taxon>
        <taxon>Diptera</taxon>
        <taxon>Brachycera</taxon>
        <taxon>Muscomorpha</taxon>
        <taxon>Ephydroidea</taxon>
        <taxon>Drosophilidae</taxon>
        <taxon>Drosophila</taxon>
        <taxon>Sophophora</taxon>
    </lineage>
</organism>
<dbReference type="InterPro" id="IPR036322">
    <property type="entry name" value="WD40_repeat_dom_sf"/>
</dbReference>
<dbReference type="InterPro" id="IPR015943">
    <property type="entry name" value="WD40/YVTN_repeat-like_dom_sf"/>
</dbReference>
<dbReference type="SMART" id="SM00320">
    <property type="entry name" value="WD40"/>
    <property type="match status" value="4"/>
</dbReference>
<dbReference type="InParanoid" id="B4N8L6"/>
<feature type="region of interest" description="Disordered" evidence="1">
    <location>
        <begin position="268"/>
        <end position="298"/>
    </location>
</feature>
<dbReference type="SUPFAM" id="SSF50978">
    <property type="entry name" value="WD40 repeat-like"/>
    <property type="match status" value="1"/>
</dbReference>
<dbReference type="EMBL" id="CH964232">
    <property type="protein sequence ID" value="EDW81467.2"/>
    <property type="molecule type" value="Genomic_DNA"/>
</dbReference>
<dbReference type="Proteomes" id="UP000007798">
    <property type="component" value="Unassembled WGS sequence"/>
</dbReference>
<evidence type="ECO:0000256" key="1">
    <source>
        <dbReference type="SAM" id="MobiDB-lite"/>
    </source>
</evidence>
<feature type="compositionally biased region" description="Basic residues" evidence="1">
    <location>
        <begin position="614"/>
        <end position="627"/>
    </location>
</feature>
<sequence length="1033" mass="116539">MDKESLKYIINNSDTIFEEQLQIQARQRICEQISRRLKGIEFEKPKNNPVNEVIEDEIVDATKLPALFLQEIENCFGLEIFANQKTLQDDQEKETNQTKESIGQPEKCTEEKKNESEKSVVESNQVVLVKKTTENLENSLQKDYEVDEVVLAKETTENPHGIDNEKDKVVLAKKTNENTENAQQKDKEKDQVVLAKEVELSKIKRKSSGEDKLDEEPIKKPKETVKSDNKGNESVKENTEKETEPKDMAKQRSSDLMARLKVAEEFNQRLNSNSLLNNDNKKDKKSPQKDNSPDHELVRSPVLDCLEVEIKDEPVHYNEELQSGVVINTFEKLILPQLPQQMIERYRKNHSATLYTRLQFIFGVVTSSKHNPQVFSNTEISKIQNNLKETNNRIAIEFLLKEIVNVAASQRGKEEQNGANGITVAKNAESAEVIHQRNQVDVSPTPPPLPVSQNVPLSMQCLRQQPFNLPSIQFGMESSMPRLQLGSCYSLLANGETNTESSYGQDSITQSLLEIDRRLLEYQNRRSFIDEIIMKFQKEKSDLEMLTLELHSRKFLILNTVVTKNPAGGTPSQAATTPTVTPTNSPSPGLESTTTELSLPSSPPVASKPSKEVNRRKKSKRNARRKLRSENEQQETESISIPKPINRIKEDPENEDISLAANSHPPVKKLRITKSNLSQQQQPLAIIPPLPPPPPPPEPIVSSMSIVPPLPPPPTLPDSIANISYSHPNRRESNSDFDYIPSGRLHSISYPITHIRIYKIYIIASSEDGDIYMFNIKNHKLERQITKHSEAITNMYLCKKDSYLYTTSLDGFLKKSSLENLERVMQTVYFKEPLQSIDLAWDLAFIGSRWGNLFTFDVMTNKVMESPLLSTGQSIIAVKATKEGPRKIVILGCKGNFVYMHDATTGLLLRRLTLPNDLNVYSLLLNDGHVYCGTQKNEIFKFDFASGNLVDKVSCGNGAVSMVAYGERYLLVGCYDGYIYVLDKLGCNQMGRFEGAGRMVLALAIAGDKVVTSSKDKSLVVLEIPQQMINTEH</sequence>
<feature type="region of interest" description="Disordered" evidence="1">
    <location>
        <begin position="205"/>
        <end position="253"/>
    </location>
</feature>
<accession>B4N8L6</accession>
<feature type="compositionally biased region" description="Basic and acidic residues" evidence="1">
    <location>
        <begin position="88"/>
        <end position="97"/>
    </location>
</feature>
<dbReference type="HOGENOM" id="CLU_005427_0_0_1"/>
<dbReference type="AlphaFoldDB" id="B4N8L6"/>
<feature type="compositionally biased region" description="Basic and acidic residues" evidence="1">
    <location>
        <begin position="279"/>
        <end position="298"/>
    </location>
</feature>
<dbReference type="FunCoup" id="B4N8L6">
    <property type="interactions" value="587"/>
</dbReference>
<dbReference type="GO" id="GO:0003723">
    <property type="term" value="F:RNA binding"/>
    <property type="evidence" value="ECO:0007669"/>
    <property type="project" value="InterPro"/>
</dbReference>
<dbReference type="STRING" id="7260.B4N8L6"/>
<dbReference type="InterPro" id="IPR042622">
    <property type="entry name" value="Znf106"/>
</dbReference>
<dbReference type="OrthoDB" id="10002522at2759"/>
<reference evidence="2 3" key="1">
    <citation type="journal article" date="2007" name="Nature">
        <title>Evolution of genes and genomes on the Drosophila phylogeny.</title>
        <authorList>
            <consortium name="Drosophila 12 Genomes Consortium"/>
            <person name="Clark A.G."/>
            <person name="Eisen M.B."/>
            <person name="Smith D.R."/>
            <person name="Bergman C.M."/>
            <person name="Oliver B."/>
            <person name="Markow T.A."/>
            <person name="Kaufman T.C."/>
            <person name="Kellis M."/>
            <person name="Gelbart W."/>
            <person name="Iyer V.N."/>
            <person name="Pollard D.A."/>
            <person name="Sackton T.B."/>
            <person name="Larracuente A.M."/>
            <person name="Singh N.D."/>
            <person name="Abad J.P."/>
            <person name="Abt D.N."/>
            <person name="Adryan B."/>
            <person name="Aguade M."/>
            <person name="Akashi H."/>
            <person name="Anderson W.W."/>
            <person name="Aquadro C.F."/>
            <person name="Ardell D.H."/>
            <person name="Arguello R."/>
            <person name="Artieri C.G."/>
            <person name="Barbash D.A."/>
            <person name="Barker D."/>
            <person name="Barsanti P."/>
            <person name="Batterham P."/>
            <person name="Batzoglou S."/>
            <person name="Begun D."/>
            <person name="Bhutkar A."/>
            <person name="Blanco E."/>
            <person name="Bosak S.A."/>
            <person name="Bradley R.K."/>
            <person name="Brand A.D."/>
            <person name="Brent M.R."/>
            <person name="Brooks A.N."/>
            <person name="Brown R.H."/>
            <person name="Butlin R.K."/>
            <person name="Caggese C."/>
            <person name="Calvi B.R."/>
            <person name="Bernardo de Carvalho A."/>
            <person name="Caspi A."/>
            <person name="Castrezana S."/>
            <person name="Celniker S.E."/>
            <person name="Chang J.L."/>
            <person name="Chapple C."/>
            <person name="Chatterji S."/>
            <person name="Chinwalla A."/>
            <person name="Civetta A."/>
            <person name="Clifton S.W."/>
            <person name="Comeron J.M."/>
            <person name="Costello J.C."/>
            <person name="Coyne J.A."/>
            <person name="Daub J."/>
            <person name="David R.G."/>
            <person name="Delcher A.L."/>
            <person name="Delehaunty K."/>
            <person name="Do C.B."/>
            <person name="Ebling H."/>
            <person name="Edwards K."/>
            <person name="Eickbush T."/>
            <person name="Evans J.D."/>
            <person name="Filipski A."/>
            <person name="Findeiss S."/>
            <person name="Freyhult E."/>
            <person name="Fulton L."/>
            <person name="Fulton R."/>
            <person name="Garcia A.C."/>
            <person name="Gardiner A."/>
            <person name="Garfield D.A."/>
            <person name="Garvin B.E."/>
            <person name="Gibson G."/>
            <person name="Gilbert D."/>
            <person name="Gnerre S."/>
            <person name="Godfrey J."/>
            <person name="Good R."/>
            <person name="Gotea V."/>
            <person name="Gravely B."/>
            <person name="Greenberg A.J."/>
            <person name="Griffiths-Jones S."/>
            <person name="Gross S."/>
            <person name="Guigo R."/>
            <person name="Gustafson E.A."/>
            <person name="Haerty W."/>
            <person name="Hahn M.W."/>
            <person name="Halligan D.L."/>
            <person name="Halpern A.L."/>
            <person name="Halter G.M."/>
            <person name="Han M.V."/>
            <person name="Heger A."/>
            <person name="Hillier L."/>
            <person name="Hinrichs A.S."/>
            <person name="Holmes I."/>
            <person name="Hoskins R.A."/>
            <person name="Hubisz M.J."/>
            <person name="Hultmark D."/>
            <person name="Huntley M.A."/>
            <person name="Jaffe D.B."/>
            <person name="Jagadeeshan S."/>
            <person name="Jeck W.R."/>
            <person name="Johnson J."/>
            <person name="Jones C.D."/>
            <person name="Jordan W.C."/>
            <person name="Karpen G.H."/>
            <person name="Kataoka E."/>
            <person name="Keightley P.D."/>
            <person name="Kheradpour P."/>
            <person name="Kirkness E.F."/>
            <person name="Koerich L.B."/>
            <person name="Kristiansen K."/>
            <person name="Kudrna D."/>
            <person name="Kulathinal R.J."/>
            <person name="Kumar S."/>
            <person name="Kwok R."/>
            <person name="Lander E."/>
            <person name="Langley C.H."/>
            <person name="Lapoint R."/>
            <person name="Lazzaro B.P."/>
            <person name="Lee S.J."/>
            <person name="Levesque L."/>
            <person name="Li R."/>
            <person name="Lin C.F."/>
            <person name="Lin M.F."/>
            <person name="Lindblad-Toh K."/>
            <person name="Llopart A."/>
            <person name="Long M."/>
            <person name="Low L."/>
            <person name="Lozovsky E."/>
            <person name="Lu J."/>
            <person name="Luo M."/>
            <person name="Machado C.A."/>
            <person name="Makalowski W."/>
            <person name="Marzo M."/>
            <person name="Matsuda M."/>
            <person name="Matzkin L."/>
            <person name="McAllister B."/>
            <person name="McBride C.S."/>
            <person name="McKernan B."/>
            <person name="McKernan K."/>
            <person name="Mendez-Lago M."/>
            <person name="Minx P."/>
            <person name="Mollenhauer M.U."/>
            <person name="Montooth K."/>
            <person name="Mount S.M."/>
            <person name="Mu X."/>
            <person name="Myers E."/>
            <person name="Negre B."/>
            <person name="Newfeld S."/>
            <person name="Nielsen R."/>
            <person name="Noor M.A."/>
            <person name="O'Grady P."/>
            <person name="Pachter L."/>
            <person name="Papaceit M."/>
            <person name="Parisi M.J."/>
            <person name="Parisi M."/>
            <person name="Parts L."/>
            <person name="Pedersen J.S."/>
            <person name="Pesole G."/>
            <person name="Phillippy A.M."/>
            <person name="Ponting C.P."/>
            <person name="Pop M."/>
            <person name="Porcelli D."/>
            <person name="Powell J.R."/>
            <person name="Prohaska S."/>
            <person name="Pruitt K."/>
            <person name="Puig M."/>
            <person name="Quesneville H."/>
            <person name="Ram K.R."/>
            <person name="Rand D."/>
            <person name="Rasmussen M.D."/>
            <person name="Reed L.K."/>
            <person name="Reenan R."/>
            <person name="Reily A."/>
            <person name="Remington K.A."/>
            <person name="Rieger T.T."/>
            <person name="Ritchie M.G."/>
            <person name="Robin C."/>
            <person name="Rogers Y.H."/>
            <person name="Rohde C."/>
            <person name="Rozas J."/>
            <person name="Rubenfield M.J."/>
            <person name="Ruiz A."/>
            <person name="Russo S."/>
            <person name="Salzberg S.L."/>
            <person name="Sanchez-Gracia A."/>
            <person name="Saranga D.J."/>
            <person name="Sato H."/>
            <person name="Schaeffer S.W."/>
            <person name="Schatz M.C."/>
            <person name="Schlenke T."/>
            <person name="Schwartz R."/>
            <person name="Segarra C."/>
            <person name="Singh R.S."/>
            <person name="Sirot L."/>
            <person name="Sirota M."/>
            <person name="Sisneros N.B."/>
            <person name="Smith C.D."/>
            <person name="Smith T.F."/>
            <person name="Spieth J."/>
            <person name="Stage D.E."/>
            <person name="Stark A."/>
            <person name="Stephan W."/>
            <person name="Strausberg R.L."/>
            <person name="Strempel S."/>
            <person name="Sturgill D."/>
            <person name="Sutton G."/>
            <person name="Sutton G.G."/>
            <person name="Tao W."/>
            <person name="Teichmann S."/>
            <person name="Tobari Y.N."/>
            <person name="Tomimura Y."/>
            <person name="Tsolas J.M."/>
            <person name="Valente V.L."/>
            <person name="Venter E."/>
            <person name="Venter J.C."/>
            <person name="Vicario S."/>
            <person name="Vieira F.G."/>
            <person name="Vilella A.J."/>
            <person name="Villasante A."/>
            <person name="Walenz B."/>
            <person name="Wang J."/>
            <person name="Wasserman M."/>
            <person name="Watts T."/>
            <person name="Wilson D."/>
            <person name="Wilson R.K."/>
            <person name="Wing R.A."/>
            <person name="Wolfner M.F."/>
            <person name="Wong A."/>
            <person name="Wong G.K."/>
            <person name="Wu C.I."/>
            <person name="Wu G."/>
            <person name="Yamamoto D."/>
            <person name="Yang H.P."/>
            <person name="Yang S.P."/>
            <person name="Yorke J.A."/>
            <person name="Yoshida K."/>
            <person name="Zdobnov E."/>
            <person name="Zhang P."/>
            <person name="Zhang Y."/>
            <person name="Zimin A.V."/>
            <person name="Baldwin J."/>
            <person name="Abdouelleil A."/>
            <person name="Abdulkadir J."/>
            <person name="Abebe A."/>
            <person name="Abera B."/>
            <person name="Abreu J."/>
            <person name="Acer S.C."/>
            <person name="Aftuck L."/>
            <person name="Alexander A."/>
            <person name="An P."/>
            <person name="Anderson E."/>
            <person name="Anderson S."/>
            <person name="Arachi H."/>
            <person name="Azer M."/>
            <person name="Bachantsang P."/>
            <person name="Barry A."/>
            <person name="Bayul T."/>
            <person name="Berlin A."/>
            <person name="Bessette D."/>
            <person name="Bloom T."/>
            <person name="Blye J."/>
            <person name="Boguslavskiy L."/>
            <person name="Bonnet C."/>
            <person name="Boukhgalter B."/>
            <person name="Bourzgui I."/>
            <person name="Brown A."/>
            <person name="Cahill P."/>
            <person name="Channer S."/>
            <person name="Cheshatsang Y."/>
            <person name="Chuda L."/>
            <person name="Citroen M."/>
            <person name="Collymore A."/>
            <person name="Cooke P."/>
            <person name="Costello M."/>
            <person name="D'Aco K."/>
            <person name="Daza R."/>
            <person name="De Haan G."/>
            <person name="DeGray S."/>
            <person name="DeMaso C."/>
            <person name="Dhargay N."/>
            <person name="Dooley K."/>
            <person name="Dooley E."/>
            <person name="Doricent M."/>
            <person name="Dorje P."/>
            <person name="Dorjee K."/>
            <person name="Dupes A."/>
            <person name="Elong R."/>
            <person name="Falk J."/>
            <person name="Farina A."/>
            <person name="Faro S."/>
            <person name="Ferguson D."/>
            <person name="Fisher S."/>
            <person name="Foley C.D."/>
            <person name="Franke A."/>
            <person name="Friedrich D."/>
            <person name="Gadbois L."/>
            <person name="Gearin G."/>
            <person name="Gearin C.R."/>
            <person name="Giannoukos G."/>
            <person name="Goode T."/>
            <person name="Graham J."/>
            <person name="Grandbois E."/>
            <person name="Grewal S."/>
            <person name="Gyaltsen K."/>
            <person name="Hafez N."/>
            <person name="Hagos B."/>
            <person name="Hall J."/>
            <person name="Henson C."/>
            <person name="Hollinger A."/>
            <person name="Honan T."/>
            <person name="Huard M.D."/>
            <person name="Hughes L."/>
            <person name="Hurhula B."/>
            <person name="Husby M.E."/>
            <person name="Kamat A."/>
            <person name="Kanga B."/>
            <person name="Kashin S."/>
            <person name="Khazanovich D."/>
            <person name="Kisner P."/>
            <person name="Lance K."/>
            <person name="Lara M."/>
            <person name="Lee W."/>
            <person name="Lennon N."/>
            <person name="Letendre F."/>
            <person name="LeVine R."/>
            <person name="Lipovsky A."/>
            <person name="Liu X."/>
            <person name="Liu J."/>
            <person name="Liu S."/>
            <person name="Lokyitsang T."/>
            <person name="Lokyitsang Y."/>
            <person name="Lubonja R."/>
            <person name="Lui A."/>
            <person name="MacDonald P."/>
            <person name="Magnisalis V."/>
            <person name="Maru K."/>
            <person name="Matthews C."/>
            <person name="McCusker W."/>
            <person name="McDonough S."/>
            <person name="Mehta T."/>
            <person name="Meldrim J."/>
            <person name="Meneus L."/>
            <person name="Mihai O."/>
            <person name="Mihalev A."/>
            <person name="Mihova T."/>
            <person name="Mittelman R."/>
            <person name="Mlenga V."/>
            <person name="Montmayeur A."/>
            <person name="Mulrain L."/>
            <person name="Navidi A."/>
            <person name="Naylor J."/>
            <person name="Negash T."/>
            <person name="Nguyen T."/>
            <person name="Nguyen N."/>
            <person name="Nicol R."/>
            <person name="Norbu C."/>
            <person name="Norbu N."/>
            <person name="Novod N."/>
            <person name="O'Neill B."/>
            <person name="Osman S."/>
            <person name="Markiewicz E."/>
            <person name="Oyono O.L."/>
            <person name="Patti C."/>
            <person name="Phunkhang P."/>
            <person name="Pierre F."/>
            <person name="Priest M."/>
            <person name="Raghuraman S."/>
            <person name="Rege F."/>
            <person name="Reyes R."/>
            <person name="Rise C."/>
            <person name="Rogov P."/>
            <person name="Ross K."/>
            <person name="Ryan E."/>
            <person name="Settipalli S."/>
            <person name="Shea T."/>
            <person name="Sherpa N."/>
            <person name="Shi L."/>
            <person name="Shih D."/>
            <person name="Sparrow T."/>
            <person name="Spaulding J."/>
            <person name="Stalker J."/>
            <person name="Stange-Thomann N."/>
            <person name="Stavropoulos S."/>
            <person name="Stone C."/>
            <person name="Strader C."/>
            <person name="Tesfaye S."/>
            <person name="Thomson T."/>
            <person name="Thoulutsang Y."/>
            <person name="Thoulutsang D."/>
            <person name="Topham K."/>
            <person name="Topping I."/>
            <person name="Tsamla T."/>
            <person name="Vassiliev H."/>
            <person name="Vo A."/>
            <person name="Wangchuk T."/>
            <person name="Wangdi T."/>
            <person name="Weiand M."/>
            <person name="Wilkinson J."/>
            <person name="Wilson A."/>
            <person name="Yadav S."/>
            <person name="Young G."/>
            <person name="Yu Q."/>
            <person name="Zembek L."/>
            <person name="Zhong D."/>
            <person name="Zimmer A."/>
            <person name="Zwirko Z."/>
            <person name="Jaffe D.B."/>
            <person name="Alvarez P."/>
            <person name="Brockman W."/>
            <person name="Butler J."/>
            <person name="Chin C."/>
            <person name="Gnerre S."/>
            <person name="Grabherr M."/>
            <person name="Kleber M."/>
            <person name="Mauceli E."/>
            <person name="MacCallum I."/>
        </authorList>
    </citation>
    <scope>NUCLEOTIDE SEQUENCE [LARGE SCALE GENOMIC DNA]</scope>
    <source>
        <strain evidence="3">Tucson 14030-0811.24</strain>
    </source>
</reference>
<evidence type="ECO:0000313" key="3">
    <source>
        <dbReference type="Proteomes" id="UP000007798"/>
    </source>
</evidence>
<protein>
    <submittedName>
        <fullName evidence="2">Uncharacterized protein</fullName>
    </submittedName>
</protein>
<feature type="region of interest" description="Disordered" evidence="1">
    <location>
        <begin position="88"/>
        <end position="120"/>
    </location>
</feature>
<dbReference type="PANTHER" id="PTHR14435:SF2">
    <property type="entry name" value="ZINC FINGER PROTEIN 106"/>
    <property type="match status" value="1"/>
</dbReference>
<dbReference type="SMR" id="B4N8L6"/>
<dbReference type="InterPro" id="IPR001680">
    <property type="entry name" value="WD40_rpt"/>
</dbReference>
<feature type="compositionally biased region" description="Low complexity" evidence="1">
    <location>
        <begin position="570"/>
        <end position="608"/>
    </location>
</feature>
<name>B4N8L6_DROWI</name>
<proteinExistence type="predicted"/>
<dbReference type="Gene3D" id="2.130.10.10">
    <property type="entry name" value="YVTN repeat-like/Quinoprotein amine dehydrogenase"/>
    <property type="match status" value="2"/>
</dbReference>
<dbReference type="eggNOG" id="KOG1721">
    <property type="taxonomic scope" value="Eukaryota"/>
</dbReference>
<evidence type="ECO:0000313" key="2">
    <source>
        <dbReference type="EMBL" id="EDW81467.2"/>
    </source>
</evidence>
<feature type="region of interest" description="Disordered" evidence="1">
    <location>
        <begin position="564"/>
        <end position="648"/>
    </location>
</feature>